<dbReference type="Proteomes" id="UP001562354">
    <property type="component" value="Unassembled WGS sequence"/>
</dbReference>
<evidence type="ECO:0000313" key="2">
    <source>
        <dbReference type="EMBL" id="KAL1296769.1"/>
    </source>
</evidence>
<feature type="compositionally biased region" description="Polar residues" evidence="1">
    <location>
        <begin position="422"/>
        <end position="437"/>
    </location>
</feature>
<evidence type="ECO:0008006" key="4">
    <source>
        <dbReference type="Google" id="ProtNLM"/>
    </source>
</evidence>
<dbReference type="EMBL" id="JBFMKM010000018">
    <property type="protein sequence ID" value="KAL1296769.1"/>
    <property type="molecule type" value="Genomic_DNA"/>
</dbReference>
<dbReference type="Gene3D" id="2.30.280.10">
    <property type="entry name" value="SRA-YDG"/>
    <property type="match status" value="1"/>
</dbReference>
<sequence length="478" mass="54560">MQRPIPTTWTTLDLAQPLFLDRDYLRKRASWIRDELDPLVAREGPDVLCPDIVLTLVTFFDELCRASIPTETLVYSRVPRALLEITGRATRWPGKLIDKVEHVIKHLEESHGSLEEMRPLLYEGEGRLNGISSPEDVEREKLLIKWLKTPGILVSPTVSRRHGDLGFKPGDWWINAMYAYRAGIIDNGNPLGGITSDGKGAYALLMTHHDEISGPGSLSCTYRCKSSDTGRYRLTSAYVEARQPLRLLRSHTLRSFWTPRAGVRYEGLYTVTGWTITYDEKACQWNYDVTLTRMPKQTAMTDVVRRPTAEEIDDYTEYKRIRGEVKAARNVLHRAWPIGGKGAGFLSAGAVTSHSHARHRSGQQSQHQHQQHHRHHHPHHQHQHHHHHHHHHHHQHQHQHQHQQVQIQHHGQRDHRRQQGGSESANSPDSPVVTPNGQPGDVNDETSLYVETRIGITPPLTPVLVPATPRSPRSEFPF</sequence>
<protein>
    <recommendedName>
        <fullName evidence="4">YDG domain-containing protein</fullName>
    </recommendedName>
</protein>
<dbReference type="InterPro" id="IPR015947">
    <property type="entry name" value="PUA-like_sf"/>
</dbReference>
<feature type="region of interest" description="Disordered" evidence="1">
    <location>
        <begin position="350"/>
        <end position="478"/>
    </location>
</feature>
<accession>A0ABR3P389</accession>
<evidence type="ECO:0000313" key="3">
    <source>
        <dbReference type="Proteomes" id="UP001562354"/>
    </source>
</evidence>
<dbReference type="InterPro" id="IPR036987">
    <property type="entry name" value="SRA-YDG_sf"/>
</dbReference>
<reference evidence="2 3" key="1">
    <citation type="submission" date="2024-07" db="EMBL/GenBank/DDBJ databases">
        <title>Draft sequence of the Neodothiora populina.</title>
        <authorList>
            <person name="Drown D.D."/>
            <person name="Schuette U.S."/>
            <person name="Buechlein A.B."/>
            <person name="Rusch D.R."/>
            <person name="Winton L.W."/>
            <person name="Adams G.A."/>
        </authorList>
    </citation>
    <scope>NUCLEOTIDE SEQUENCE [LARGE SCALE GENOMIC DNA]</scope>
    <source>
        <strain evidence="2 3">CPC 39397</strain>
    </source>
</reference>
<comment type="caution">
    <text evidence="2">The sequence shown here is derived from an EMBL/GenBank/DDBJ whole genome shotgun (WGS) entry which is preliminary data.</text>
</comment>
<dbReference type="SUPFAM" id="SSF88697">
    <property type="entry name" value="PUA domain-like"/>
    <property type="match status" value="1"/>
</dbReference>
<organism evidence="2 3">
    <name type="scientific">Neodothiora populina</name>
    <dbReference type="NCBI Taxonomy" id="2781224"/>
    <lineage>
        <taxon>Eukaryota</taxon>
        <taxon>Fungi</taxon>
        <taxon>Dikarya</taxon>
        <taxon>Ascomycota</taxon>
        <taxon>Pezizomycotina</taxon>
        <taxon>Dothideomycetes</taxon>
        <taxon>Dothideomycetidae</taxon>
        <taxon>Dothideales</taxon>
        <taxon>Dothioraceae</taxon>
        <taxon>Neodothiora</taxon>
    </lineage>
</organism>
<proteinExistence type="predicted"/>
<name>A0ABR3P389_9PEZI</name>
<evidence type="ECO:0000256" key="1">
    <source>
        <dbReference type="SAM" id="MobiDB-lite"/>
    </source>
</evidence>
<gene>
    <name evidence="2" type="ORF">AAFC00_000233</name>
</gene>
<feature type="compositionally biased region" description="Basic residues" evidence="1">
    <location>
        <begin position="369"/>
        <end position="401"/>
    </location>
</feature>
<keyword evidence="3" id="KW-1185">Reference proteome</keyword>
<dbReference type="GeneID" id="95973936"/>
<dbReference type="RefSeq" id="XP_069196451.1">
    <property type="nucleotide sequence ID" value="XM_069347731.1"/>
</dbReference>